<feature type="transmembrane region" description="Helical" evidence="2">
    <location>
        <begin position="265"/>
        <end position="291"/>
    </location>
</feature>
<name>A0ABR0CK64_9LAMI</name>
<evidence type="ECO:0000313" key="6">
    <source>
        <dbReference type="EMBL" id="KAK4477511.1"/>
    </source>
</evidence>
<dbReference type="InterPro" id="IPR056561">
    <property type="entry name" value="NFP_LYK_LysM1"/>
</dbReference>
<dbReference type="InterPro" id="IPR011009">
    <property type="entry name" value="Kinase-like_dom_sf"/>
</dbReference>
<dbReference type="Pfam" id="PF23473">
    <property type="entry name" value="LysM3_LYK4_5"/>
    <property type="match status" value="1"/>
</dbReference>
<feature type="signal peptide" evidence="3">
    <location>
        <begin position="1"/>
        <end position="23"/>
    </location>
</feature>
<dbReference type="EMBL" id="JAYDYQ010002688">
    <property type="protein sequence ID" value="KAK4477511.1"/>
    <property type="molecule type" value="Genomic_DNA"/>
</dbReference>
<keyword evidence="2" id="KW-0472">Membrane</keyword>
<evidence type="ECO:0000259" key="5">
    <source>
        <dbReference type="PROSITE" id="PS51782"/>
    </source>
</evidence>
<dbReference type="Proteomes" id="UP001291926">
    <property type="component" value="Unassembled WGS sequence"/>
</dbReference>
<dbReference type="SUPFAM" id="SSF56112">
    <property type="entry name" value="Protein kinase-like (PK-like)"/>
    <property type="match status" value="1"/>
</dbReference>
<evidence type="ECO:0000313" key="7">
    <source>
        <dbReference type="Proteomes" id="UP001291926"/>
    </source>
</evidence>
<accession>A0ABR0CK64</accession>
<feature type="chain" id="PRO_5047245868" description="LysM domain receptor-like kinase 4" evidence="3">
    <location>
        <begin position="24"/>
        <end position="605"/>
    </location>
</feature>
<evidence type="ECO:0000256" key="1">
    <source>
        <dbReference type="SAM" id="MobiDB-lite"/>
    </source>
</evidence>
<dbReference type="Gene3D" id="1.10.510.10">
    <property type="entry name" value="Transferase(Phosphotransferase) domain 1"/>
    <property type="match status" value="1"/>
</dbReference>
<evidence type="ECO:0008006" key="8">
    <source>
        <dbReference type="Google" id="ProtNLM"/>
    </source>
</evidence>
<dbReference type="Pfam" id="PF23446">
    <property type="entry name" value="LysM1_NFP_LYK"/>
    <property type="match status" value="1"/>
</dbReference>
<dbReference type="InterPro" id="IPR000719">
    <property type="entry name" value="Prot_kinase_dom"/>
</dbReference>
<keyword evidence="7" id="KW-1185">Reference proteome</keyword>
<evidence type="ECO:0000259" key="4">
    <source>
        <dbReference type="PROSITE" id="PS50011"/>
    </source>
</evidence>
<dbReference type="PANTHER" id="PTHR45927:SF11">
    <property type="entry name" value="LYSM DOMAIN RECEPTOR-LIKE KINASE 4"/>
    <property type="match status" value="1"/>
</dbReference>
<keyword evidence="3" id="KW-0732">Signal</keyword>
<reference evidence="6 7" key="1">
    <citation type="journal article" date="2023" name="bioRxiv">
        <title>Genome report: Whole genome sequence and annotation of Penstemon davidsonii.</title>
        <authorList>
            <person name="Ostevik K.L."/>
            <person name="Alabady M."/>
            <person name="Zhang M."/>
            <person name="Rausher M.D."/>
        </authorList>
    </citation>
    <scope>NUCLEOTIDE SEQUENCE [LARGE SCALE GENOMIC DNA]</scope>
    <source>
        <strain evidence="6">DNT005</strain>
        <tissue evidence="6">Whole leaf</tissue>
    </source>
</reference>
<feature type="region of interest" description="Disordered" evidence="1">
    <location>
        <begin position="238"/>
        <end position="261"/>
    </location>
</feature>
<dbReference type="Pfam" id="PF07714">
    <property type="entry name" value="PK_Tyr_Ser-Thr"/>
    <property type="match status" value="1"/>
</dbReference>
<dbReference type="InterPro" id="IPR018392">
    <property type="entry name" value="LysM"/>
</dbReference>
<organism evidence="6 7">
    <name type="scientific">Penstemon davidsonii</name>
    <dbReference type="NCBI Taxonomy" id="160366"/>
    <lineage>
        <taxon>Eukaryota</taxon>
        <taxon>Viridiplantae</taxon>
        <taxon>Streptophyta</taxon>
        <taxon>Embryophyta</taxon>
        <taxon>Tracheophyta</taxon>
        <taxon>Spermatophyta</taxon>
        <taxon>Magnoliopsida</taxon>
        <taxon>eudicotyledons</taxon>
        <taxon>Gunneridae</taxon>
        <taxon>Pentapetalae</taxon>
        <taxon>asterids</taxon>
        <taxon>lamiids</taxon>
        <taxon>Lamiales</taxon>
        <taxon>Plantaginaceae</taxon>
        <taxon>Cheloneae</taxon>
        <taxon>Penstemon</taxon>
    </lineage>
</organism>
<evidence type="ECO:0000256" key="3">
    <source>
        <dbReference type="SAM" id="SignalP"/>
    </source>
</evidence>
<evidence type="ECO:0000256" key="2">
    <source>
        <dbReference type="SAM" id="Phobius"/>
    </source>
</evidence>
<dbReference type="InterPro" id="IPR056563">
    <property type="entry name" value="LysM3_LYK4_5"/>
</dbReference>
<dbReference type="PROSITE" id="PS51782">
    <property type="entry name" value="LYSM"/>
    <property type="match status" value="2"/>
</dbReference>
<dbReference type="PROSITE" id="PS50011">
    <property type="entry name" value="PROTEIN_KINASE_DOM"/>
    <property type="match status" value="1"/>
</dbReference>
<dbReference type="InterPro" id="IPR052611">
    <property type="entry name" value="Plant_RLK_LysM"/>
</dbReference>
<dbReference type="Pfam" id="PF23472">
    <property type="entry name" value="LysM2_CERK1_LYK3_4_5"/>
    <property type="match status" value="1"/>
</dbReference>
<feature type="domain" description="LysM" evidence="5">
    <location>
        <begin position="186"/>
        <end position="231"/>
    </location>
</feature>
<dbReference type="InterPro" id="IPR001245">
    <property type="entry name" value="Ser-Thr/Tyr_kinase_cat_dom"/>
</dbReference>
<dbReference type="InterPro" id="IPR056562">
    <property type="entry name" value="LysM2_CERK1_LYK3_4_5"/>
</dbReference>
<protein>
    <recommendedName>
        <fullName evidence="8">LysM domain receptor-like kinase 4</fullName>
    </recommendedName>
</protein>
<comment type="caution">
    <text evidence="6">The sequence shown here is derived from an EMBL/GenBank/DDBJ whole genome shotgun (WGS) entry which is preliminary data.</text>
</comment>
<feature type="domain" description="LysM" evidence="5">
    <location>
        <begin position="120"/>
        <end position="166"/>
    </location>
</feature>
<gene>
    <name evidence="6" type="ORF">RD792_016738</name>
</gene>
<sequence length="605" mass="66817">MKYSQFISPVCIFLFTLSPVILSQQPYIKRATTLCDSKNNSTSVLGYTCNGLNHTCQAYLTFRAKTPFNSVSSISTLLAVNSSHLSQINSVPENAIFETNQMVLVPVTCSCSGQYYQANTSYIVQHSDTHLLIANNTFQGLSTCQAIRAQNKIHTKNLYSGTRITVPLRCACATKNQSDDGVNYLLSYLVTWGQYVQRISSIFGVDTGRTLAANSLSEQDSNIYPFTTLLVPLRNPPSSFQVTAPQPPPPRTSGPPQSGGSSRKLIPVFVGALGGGFLALIIGGIVLCVYLGKKGQKPKPVLTTESSESVEKQIVKEENEDSLEFLESISSISQYLKDLFIAQRSMDFAAIKKKNGDVLKEINLLTKINHFNLIRLSGVCFNEGNWYLVYEYASNGSLSHWIQEKSDQKILNWDQRLQIAVDVATGLTYLHCYTSPPHIHKDLNSSNVLLDRDFRAKISNVGLARTAEGQEGLFTLTRHIVGTKGYMAPEYLANGLVSPKLDVYAFGILVLEILTGKEVSLLNEEVDMQVSEVLASDFHEEDGQVYVGKLMDPSLHGNYPEELALLLFKLIGNCLKKDPSDRPNIDDIFQSLSRILTTTRSDCVG</sequence>
<keyword evidence="2" id="KW-0812">Transmembrane</keyword>
<dbReference type="PANTHER" id="PTHR45927">
    <property type="entry name" value="LYSM-DOMAIN RECEPTOR-LIKE KINASE-RELATED"/>
    <property type="match status" value="1"/>
</dbReference>
<feature type="domain" description="Protein kinase" evidence="4">
    <location>
        <begin position="267"/>
        <end position="596"/>
    </location>
</feature>
<dbReference type="Gene3D" id="3.30.200.20">
    <property type="entry name" value="Phosphorylase Kinase, domain 1"/>
    <property type="match status" value="1"/>
</dbReference>
<keyword evidence="2" id="KW-1133">Transmembrane helix</keyword>
<proteinExistence type="predicted"/>